<dbReference type="EMBL" id="JBBKAK010000001">
    <property type="protein sequence ID" value="MEJ8667558.1"/>
    <property type="molecule type" value="Genomic_DNA"/>
</dbReference>
<organism evidence="1 2">
    <name type="scientific">Streptomyces machairae</name>
    <dbReference type="NCBI Taxonomy" id="3134109"/>
    <lineage>
        <taxon>Bacteria</taxon>
        <taxon>Bacillati</taxon>
        <taxon>Actinomycetota</taxon>
        <taxon>Actinomycetes</taxon>
        <taxon>Kitasatosporales</taxon>
        <taxon>Streptomycetaceae</taxon>
        <taxon>Streptomyces</taxon>
    </lineage>
</organism>
<evidence type="ECO:0000313" key="1">
    <source>
        <dbReference type="EMBL" id="MEJ8667558.1"/>
    </source>
</evidence>
<comment type="caution">
    <text evidence="1">The sequence shown here is derived from an EMBL/GenBank/DDBJ whole genome shotgun (WGS) entry which is preliminary data.</text>
</comment>
<gene>
    <name evidence="1" type="ORF">WKI71_00335</name>
</gene>
<proteinExistence type="predicted"/>
<evidence type="ECO:0000313" key="2">
    <source>
        <dbReference type="Proteomes" id="UP001376459"/>
    </source>
</evidence>
<dbReference type="Proteomes" id="UP001376459">
    <property type="component" value="Unassembled WGS sequence"/>
</dbReference>
<accession>A0ABU8UF70</accession>
<name>A0ABU8UF70_9ACTN</name>
<keyword evidence="2" id="KW-1185">Reference proteome</keyword>
<protein>
    <submittedName>
        <fullName evidence="1">Uncharacterized protein</fullName>
    </submittedName>
</protein>
<reference evidence="1 2" key="1">
    <citation type="submission" date="2024-03" db="EMBL/GenBank/DDBJ databases">
        <title>Novel Streptomyces species of biotechnological and ecological value are a feature of Machair soil.</title>
        <authorList>
            <person name="Prole J.R."/>
            <person name="Goodfellow M."/>
            <person name="Allenby N."/>
            <person name="Ward A.C."/>
        </authorList>
    </citation>
    <scope>NUCLEOTIDE SEQUENCE [LARGE SCALE GENOMIC DNA]</scope>
    <source>
        <strain evidence="1 2">MS1.AVA.1</strain>
    </source>
</reference>
<sequence>MVIQSAVTNLVWDAGFQLLGPVAAMPRPPVLWRRRFARTC</sequence>